<dbReference type="EMBL" id="JOKM01000062">
    <property type="protein sequence ID" value="KGB23236.1"/>
    <property type="molecule type" value="Genomic_DNA"/>
</dbReference>
<dbReference type="Proteomes" id="UP000029448">
    <property type="component" value="Unassembled WGS sequence"/>
</dbReference>
<evidence type="ECO:0000256" key="5">
    <source>
        <dbReference type="ARBA" id="ARBA00013200"/>
    </source>
</evidence>
<evidence type="ECO:0000256" key="13">
    <source>
        <dbReference type="ARBA" id="ARBA00023136"/>
    </source>
</evidence>
<dbReference type="GO" id="GO:0051073">
    <property type="term" value="F:adenosylcobinamide-GDP ribazoletransferase activity"/>
    <property type="evidence" value="ECO:0007669"/>
    <property type="project" value="UniProtKB-UniRule"/>
</dbReference>
<feature type="transmembrane region" description="Helical" evidence="19">
    <location>
        <begin position="265"/>
        <end position="287"/>
    </location>
</feature>
<dbReference type="UniPathway" id="UPA00148">
    <property type="reaction ID" value="UER00238"/>
</dbReference>
<organism evidence="20 21">
    <name type="scientific">Acetobacter tropicalis</name>
    <dbReference type="NCBI Taxonomy" id="104102"/>
    <lineage>
        <taxon>Bacteria</taxon>
        <taxon>Pseudomonadati</taxon>
        <taxon>Pseudomonadota</taxon>
        <taxon>Alphaproteobacteria</taxon>
        <taxon>Acetobacterales</taxon>
        <taxon>Acetobacteraceae</taxon>
        <taxon>Acetobacter</taxon>
    </lineage>
</organism>
<keyword evidence="21" id="KW-1185">Reference proteome</keyword>
<evidence type="ECO:0000256" key="16">
    <source>
        <dbReference type="ARBA" id="ARBA00032853"/>
    </source>
</evidence>
<dbReference type="PANTHER" id="PTHR34148:SF1">
    <property type="entry name" value="ADENOSYLCOBINAMIDE-GDP RIBAZOLETRANSFERASE"/>
    <property type="match status" value="1"/>
</dbReference>
<evidence type="ECO:0000256" key="11">
    <source>
        <dbReference type="ARBA" id="ARBA00022842"/>
    </source>
</evidence>
<comment type="subcellular location">
    <subcellularLocation>
        <location evidence="2 19">Cell membrane</location>
        <topology evidence="2 19">Multi-pass membrane protein</topology>
    </subcellularLocation>
</comment>
<feature type="transmembrane region" description="Helical" evidence="19">
    <location>
        <begin position="127"/>
        <end position="147"/>
    </location>
</feature>
<name>A0A094ZLP0_9PROT</name>
<evidence type="ECO:0000256" key="14">
    <source>
        <dbReference type="ARBA" id="ARBA00025228"/>
    </source>
</evidence>
<comment type="caution">
    <text evidence="20">The sequence shown here is derived from an EMBL/GenBank/DDBJ whole genome shotgun (WGS) entry which is preliminary data.</text>
</comment>
<evidence type="ECO:0000256" key="7">
    <source>
        <dbReference type="ARBA" id="ARBA00022475"/>
    </source>
</evidence>
<comment type="cofactor">
    <cofactor evidence="1 19">
        <name>Mg(2+)</name>
        <dbReference type="ChEBI" id="CHEBI:18420"/>
    </cofactor>
</comment>
<evidence type="ECO:0000256" key="3">
    <source>
        <dbReference type="ARBA" id="ARBA00004663"/>
    </source>
</evidence>
<proteinExistence type="inferred from homology"/>
<feature type="transmembrane region" description="Helical" evidence="19">
    <location>
        <begin position="153"/>
        <end position="173"/>
    </location>
</feature>
<evidence type="ECO:0000256" key="18">
    <source>
        <dbReference type="ARBA" id="ARBA00049504"/>
    </source>
</evidence>
<keyword evidence="9 19" id="KW-0808">Transferase</keyword>
<dbReference type="Pfam" id="PF02654">
    <property type="entry name" value="CobS"/>
    <property type="match status" value="1"/>
</dbReference>
<sequence>MTRTGPFAESLFSRIRLDLACGIGLLTRLPINGLLSARQRAQSGPWPLARSLWCWPLVGGAVGAFTGSMAWGLEAMHVAALPAAGLALAAQSALTGAFHEDGLADMADSYGTHARERKLEIMRDSRIGSYGVLALCLNLLVRAGAMAALPAPALVGGLALAGLLSRATLLWLPRLLPPARPDGLARSLSPLPRGAFAVAQSFALLLAALLMTGLINSASQQPVLPENQPLFWRLAPALGLVISAAGLSGWLVARSARKHLAGYTGDVLGAAATVADCLVLAALTILFHN</sequence>
<comment type="function">
    <text evidence="14 19">Joins adenosylcobinamide-GDP and alpha-ribazole to generate adenosylcobalamin (Ado-cobalamin). Also synthesizes adenosylcobalamin 5'-phosphate from adenosylcobinamide-GDP and alpha-ribazole 5'-phosphate.</text>
</comment>
<keyword evidence="10 19" id="KW-0812">Transmembrane</keyword>
<feature type="transmembrane region" description="Helical" evidence="19">
    <location>
        <begin position="230"/>
        <end position="253"/>
    </location>
</feature>
<protein>
    <recommendedName>
        <fullName evidence="6 19">Adenosylcobinamide-GDP ribazoletransferase</fullName>
        <ecNumber evidence="5 19">2.7.8.26</ecNumber>
    </recommendedName>
    <alternativeName>
        <fullName evidence="16 19">Cobalamin synthase</fullName>
    </alternativeName>
    <alternativeName>
        <fullName evidence="15 19">Cobalamin-5'-phosphate synthase</fullName>
    </alternativeName>
</protein>
<dbReference type="PANTHER" id="PTHR34148">
    <property type="entry name" value="ADENOSYLCOBINAMIDE-GDP RIBAZOLETRANSFERASE"/>
    <property type="match status" value="1"/>
</dbReference>
<evidence type="ECO:0000256" key="9">
    <source>
        <dbReference type="ARBA" id="ARBA00022679"/>
    </source>
</evidence>
<accession>A0A094ZLP0</accession>
<dbReference type="GO" id="GO:0005886">
    <property type="term" value="C:plasma membrane"/>
    <property type="evidence" value="ECO:0007669"/>
    <property type="project" value="UniProtKB-SubCell"/>
</dbReference>
<dbReference type="EC" id="2.7.8.26" evidence="5 19"/>
<comment type="catalytic activity">
    <reaction evidence="18 19">
        <text>alpha-ribazole 5'-phosphate + adenosylcob(III)inamide-GDP = adenosylcob(III)alamin 5'-phosphate + GMP + H(+)</text>
        <dbReference type="Rhea" id="RHEA:23560"/>
        <dbReference type="ChEBI" id="CHEBI:15378"/>
        <dbReference type="ChEBI" id="CHEBI:57918"/>
        <dbReference type="ChEBI" id="CHEBI:58115"/>
        <dbReference type="ChEBI" id="CHEBI:60487"/>
        <dbReference type="ChEBI" id="CHEBI:60493"/>
        <dbReference type="EC" id="2.7.8.26"/>
    </reaction>
</comment>
<comment type="pathway">
    <text evidence="3 19">Cofactor biosynthesis; adenosylcobalamin biosynthesis; adenosylcobalamin from cob(II)yrinate a,c-diamide: step 7/7.</text>
</comment>
<evidence type="ECO:0000313" key="20">
    <source>
        <dbReference type="EMBL" id="KGB23236.1"/>
    </source>
</evidence>
<dbReference type="GeneID" id="89477631"/>
<keyword evidence="13 19" id="KW-0472">Membrane</keyword>
<evidence type="ECO:0000256" key="15">
    <source>
        <dbReference type="ARBA" id="ARBA00032605"/>
    </source>
</evidence>
<dbReference type="PATRIC" id="fig|104102.7.peg.1652"/>
<evidence type="ECO:0000313" key="21">
    <source>
        <dbReference type="Proteomes" id="UP000029448"/>
    </source>
</evidence>
<comment type="catalytic activity">
    <reaction evidence="17 19">
        <text>alpha-ribazole + adenosylcob(III)inamide-GDP = adenosylcob(III)alamin + GMP + H(+)</text>
        <dbReference type="Rhea" id="RHEA:16049"/>
        <dbReference type="ChEBI" id="CHEBI:10329"/>
        <dbReference type="ChEBI" id="CHEBI:15378"/>
        <dbReference type="ChEBI" id="CHEBI:18408"/>
        <dbReference type="ChEBI" id="CHEBI:58115"/>
        <dbReference type="ChEBI" id="CHEBI:60487"/>
        <dbReference type="EC" id="2.7.8.26"/>
    </reaction>
</comment>
<dbReference type="AlphaFoldDB" id="A0A094ZLP0"/>
<evidence type="ECO:0000256" key="10">
    <source>
        <dbReference type="ARBA" id="ARBA00022692"/>
    </source>
</evidence>
<dbReference type="InterPro" id="IPR003805">
    <property type="entry name" value="CobS"/>
</dbReference>
<dbReference type="STRING" id="104102.AtDm6_1671"/>
<dbReference type="GO" id="GO:0009236">
    <property type="term" value="P:cobalamin biosynthetic process"/>
    <property type="evidence" value="ECO:0007669"/>
    <property type="project" value="UniProtKB-UniRule"/>
</dbReference>
<dbReference type="RefSeq" id="WP_035379855.1">
    <property type="nucleotide sequence ID" value="NZ_JACAOJ010000007.1"/>
</dbReference>
<evidence type="ECO:0000256" key="8">
    <source>
        <dbReference type="ARBA" id="ARBA00022573"/>
    </source>
</evidence>
<feature type="transmembrane region" description="Helical" evidence="19">
    <location>
        <begin position="194"/>
        <end position="218"/>
    </location>
</feature>
<evidence type="ECO:0000256" key="12">
    <source>
        <dbReference type="ARBA" id="ARBA00022989"/>
    </source>
</evidence>
<keyword evidence="12 19" id="KW-1133">Transmembrane helix</keyword>
<gene>
    <name evidence="19" type="primary">cobS</name>
    <name evidence="20" type="ORF">AtDm6_1671</name>
</gene>
<evidence type="ECO:0000256" key="17">
    <source>
        <dbReference type="ARBA" id="ARBA00048623"/>
    </source>
</evidence>
<dbReference type="HAMAP" id="MF_00719">
    <property type="entry name" value="CobS"/>
    <property type="match status" value="1"/>
</dbReference>
<keyword evidence="8 19" id="KW-0169">Cobalamin biosynthesis</keyword>
<dbReference type="GO" id="GO:0008818">
    <property type="term" value="F:cobalamin 5'-phosphate synthase activity"/>
    <property type="evidence" value="ECO:0007669"/>
    <property type="project" value="UniProtKB-UniRule"/>
</dbReference>
<evidence type="ECO:0000256" key="1">
    <source>
        <dbReference type="ARBA" id="ARBA00001946"/>
    </source>
</evidence>
<keyword evidence="7 19" id="KW-1003">Cell membrane</keyword>
<evidence type="ECO:0000256" key="6">
    <source>
        <dbReference type="ARBA" id="ARBA00015850"/>
    </source>
</evidence>
<comment type="similarity">
    <text evidence="4 19">Belongs to the CobS family.</text>
</comment>
<reference evidence="20 21" key="1">
    <citation type="submission" date="2014-06" db="EMBL/GenBank/DDBJ databases">
        <title>Functional and comparative genomic analyses of the Drosophila gut microbiota identify candidate symbiosis factors.</title>
        <authorList>
            <person name="Newell P.D."/>
            <person name="Chaston J.M."/>
            <person name="Douglas A.E."/>
        </authorList>
    </citation>
    <scope>NUCLEOTIDE SEQUENCE [LARGE SCALE GENOMIC DNA]</scope>
    <source>
        <strain evidence="20 21">DmCS_006</strain>
    </source>
</reference>
<evidence type="ECO:0000256" key="19">
    <source>
        <dbReference type="HAMAP-Rule" id="MF_00719"/>
    </source>
</evidence>
<evidence type="ECO:0000256" key="2">
    <source>
        <dbReference type="ARBA" id="ARBA00004651"/>
    </source>
</evidence>
<keyword evidence="11 19" id="KW-0460">Magnesium</keyword>
<evidence type="ECO:0000256" key="4">
    <source>
        <dbReference type="ARBA" id="ARBA00010561"/>
    </source>
</evidence>